<protein>
    <submittedName>
        <fullName evidence="1">Uncharacterized protein</fullName>
    </submittedName>
</protein>
<sequence>MRNFFKRLMKILLLYILLLLGLFRKLLKNQKIITCSQLHDRLLCLLVLFIHQIASSLSNFLHLGSQLAISLSKNELIGELEEIGWKDPSCSPPGDKLMKK</sequence>
<dbReference type="AlphaFoldDB" id="A0A0S3T014"/>
<reference evidence="1 2" key="1">
    <citation type="journal article" date="2015" name="Sci. Rep.">
        <title>The power of single molecule real-time sequencing technology in the de novo assembly of a eukaryotic genome.</title>
        <authorList>
            <person name="Sakai H."/>
            <person name="Naito K."/>
            <person name="Ogiso-Tanaka E."/>
            <person name="Takahashi Y."/>
            <person name="Iseki K."/>
            <person name="Muto C."/>
            <person name="Satou K."/>
            <person name="Teruya K."/>
            <person name="Shiroma A."/>
            <person name="Shimoji M."/>
            <person name="Hirano T."/>
            <person name="Itoh T."/>
            <person name="Kaga A."/>
            <person name="Tomooka N."/>
        </authorList>
    </citation>
    <scope>NUCLEOTIDE SEQUENCE [LARGE SCALE GENOMIC DNA]</scope>
    <source>
        <strain evidence="2">cv. Shumari</strain>
    </source>
</reference>
<evidence type="ECO:0000313" key="1">
    <source>
        <dbReference type="EMBL" id="BAT98518.1"/>
    </source>
</evidence>
<dbReference type="EMBL" id="AP015042">
    <property type="protein sequence ID" value="BAT98518.1"/>
    <property type="molecule type" value="Genomic_DNA"/>
</dbReference>
<name>A0A0S3T014_PHAAN</name>
<evidence type="ECO:0000313" key="2">
    <source>
        <dbReference type="Proteomes" id="UP000291084"/>
    </source>
</evidence>
<keyword evidence="2" id="KW-1185">Reference proteome</keyword>
<proteinExistence type="predicted"/>
<gene>
    <name evidence="1" type="primary">Vigan.09G217800</name>
    <name evidence="1" type="ORF">VIGAN_09217800</name>
</gene>
<accession>A0A0S3T014</accession>
<dbReference type="Proteomes" id="UP000291084">
    <property type="component" value="Chromosome 9"/>
</dbReference>
<organism evidence="1 2">
    <name type="scientific">Vigna angularis var. angularis</name>
    <dbReference type="NCBI Taxonomy" id="157739"/>
    <lineage>
        <taxon>Eukaryota</taxon>
        <taxon>Viridiplantae</taxon>
        <taxon>Streptophyta</taxon>
        <taxon>Embryophyta</taxon>
        <taxon>Tracheophyta</taxon>
        <taxon>Spermatophyta</taxon>
        <taxon>Magnoliopsida</taxon>
        <taxon>eudicotyledons</taxon>
        <taxon>Gunneridae</taxon>
        <taxon>Pentapetalae</taxon>
        <taxon>rosids</taxon>
        <taxon>fabids</taxon>
        <taxon>Fabales</taxon>
        <taxon>Fabaceae</taxon>
        <taxon>Papilionoideae</taxon>
        <taxon>50 kb inversion clade</taxon>
        <taxon>NPAAA clade</taxon>
        <taxon>indigoferoid/millettioid clade</taxon>
        <taxon>Phaseoleae</taxon>
        <taxon>Vigna</taxon>
    </lineage>
</organism>